<dbReference type="PANTHER" id="PTHR10133">
    <property type="entry name" value="DNA POLYMERASE I"/>
    <property type="match status" value="1"/>
</dbReference>
<evidence type="ECO:0000256" key="12">
    <source>
        <dbReference type="ARBA" id="ARBA00049244"/>
    </source>
</evidence>
<keyword evidence="9 15" id="KW-0239">DNA-directed DNA polymerase</keyword>
<accession>A0A6M8J5D1</accession>
<keyword evidence="6 15" id="KW-0235">DNA replication</keyword>
<dbReference type="InterPro" id="IPR001098">
    <property type="entry name" value="DNA-dir_DNA_pol_A_palm_dom"/>
</dbReference>
<dbReference type="InterPro" id="IPR036279">
    <property type="entry name" value="5-3_exonuclease_C_sf"/>
</dbReference>
<dbReference type="Gene3D" id="3.30.70.370">
    <property type="match status" value="1"/>
</dbReference>
<keyword evidence="5 15" id="KW-0548">Nucleotidyltransferase</keyword>
<dbReference type="Proteomes" id="UP000503297">
    <property type="component" value="Chromosome"/>
</dbReference>
<dbReference type="Gene3D" id="1.20.1060.10">
    <property type="entry name" value="Taq DNA Polymerase, Chain T, domain 4"/>
    <property type="match status" value="1"/>
</dbReference>
<dbReference type="SMART" id="SM00482">
    <property type="entry name" value="POLAc"/>
    <property type="match status" value="1"/>
</dbReference>
<evidence type="ECO:0000256" key="3">
    <source>
        <dbReference type="ARBA" id="ARBA00020311"/>
    </source>
</evidence>
<keyword evidence="11 15" id="KW-0234">DNA repair</keyword>
<dbReference type="NCBIfam" id="NF004397">
    <property type="entry name" value="PRK05755.1"/>
    <property type="match status" value="1"/>
</dbReference>
<dbReference type="SUPFAM" id="SSF53098">
    <property type="entry name" value="Ribonuclease H-like"/>
    <property type="match status" value="1"/>
</dbReference>
<dbReference type="GO" id="GO:0003887">
    <property type="term" value="F:DNA-directed DNA polymerase activity"/>
    <property type="evidence" value="ECO:0007669"/>
    <property type="project" value="UniProtKB-UniRule"/>
</dbReference>
<keyword evidence="4 15" id="KW-0808">Transferase</keyword>
<dbReference type="InterPro" id="IPR036397">
    <property type="entry name" value="RNaseH_sf"/>
</dbReference>
<keyword evidence="8 15" id="KW-0269">Exonuclease</keyword>
<keyword evidence="19" id="KW-1185">Reference proteome</keyword>
<dbReference type="CDD" id="cd09859">
    <property type="entry name" value="PIN_53EXO"/>
    <property type="match status" value="1"/>
</dbReference>
<evidence type="ECO:0000313" key="18">
    <source>
        <dbReference type="EMBL" id="QKF06699.1"/>
    </source>
</evidence>
<evidence type="ECO:0000256" key="4">
    <source>
        <dbReference type="ARBA" id="ARBA00022679"/>
    </source>
</evidence>
<evidence type="ECO:0000256" key="14">
    <source>
        <dbReference type="NCBIfam" id="TIGR00593"/>
    </source>
</evidence>
<dbReference type="CDD" id="cd09898">
    <property type="entry name" value="H3TH_53EXO"/>
    <property type="match status" value="1"/>
</dbReference>
<feature type="domain" description="DNA-directed DNA polymerase family A palm" evidence="17">
    <location>
        <begin position="637"/>
        <end position="844"/>
    </location>
</feature>
<dbReference type="Pfam" id="PF01367">
    <property type="entry name" value="5_3_exonuc"/>
    <property type="match status" value="1"/>
</dbReference>
<dbReference type="InterPro" id="IPR043502">
    <property type="entry name" value="DNA/RNA_pol_sf"/>
</dbReference>
<dbReference type="PANTHER" id="PTHR10133:SF27">
    <property type="entry name" value="DNA POLYMERASE NU"/>
    <property type="match status" value="1"/>
</dbReference>
<evidence type="ECO:0000256" key="10">
    <source>
        <dbReference type="ARBA" id="ARBA00023125"/>
    </source>
</evidence>
<name>A0A6M8J5D1_9ACTN</name>
<dbReference type="FunFam" id="1.10.150.20:FF:000002">
    <property type="entry name" value="DNA polymerase I"/>
    <property type="match status" value="1"/>
</dbReference>
<dbReference type="RefSeq" id="WP_173163334.1">
    <property type="nucleotide sequence ID" value="NZ_CP053716.1"/>
</dbReference>
<dbReference type="Gene3D" id="3.40.50.1010">
    <property type="entry name" value="5'-nuclease"/>
    <property type="match status" value="1"/>
</dbReference>
<dbReference type="InterPro" id="IPR002421">
    <property type="entry name" value="5-3_exonuclease"/>
</dbReference>
<dbReference type="EC" id="2.7.7.7" evidence="2 14"/>
<dbReference type="CDD" id="cd08637">
    <property type="entry name" value="DNA_pol_A_pol_I_C"/>
    <property type="match status" value="1"/>
</dbReference>
<evidence type="ECO:0000259" key="16">
    <source>
        <dbReference type="SMART" id="SM00475"/>
    </source>
</evidence>
<dbReference type="Pfam" id="PF02739">
    <property type="entry name" value="5_3_exonuc_N"/>
    <property type="match status" value="1"/>
</dbReference>
<organism evidence="18 19">
    <name type="scientific">Berryella wangjianweii</name>
    <dbReference type="NCBI Taxonomy" id="2734634"/>
    <lineage>
        <taxon>Bacteria</taxon>
        <taxon>Bacillati</taxon>
        <taxon>Actinomycetota</taxon>
        <taxon>Coriobacteriia</taxon>
        <taxon>Eggerthellales</taxon>
        <taxon>Eggerthellaceae</taxon>
        <taxon>Berryella</taxon>
    </lineage>
</organism>
<dbReference type="SUPFAM" id="SSF47807">
    <property type="entry name" value="5' to 3' exonuclease, C-terminal subdomain"/>
    <property type="match status" value="1"/>
</dbReference>
<evidence type="ECO:0000256" key="13">
    <source>
        <dbReference type="ARBA" id="ARBA00053603"/>
    </source>
</evidence>
<dbReference type="PRINTS" id="PR00868">
    <property type="entry name" value="DNAPOLI"/>
</dbReference>
<comment type="function">
    <text evidence="13">In addition to polymerase activity, this DNA polymerase exhibits 3'-5' and 5'-3' exonuclease activity.</text>
</comment>
<evidence type="ECO:0000259" key="17">
    <source>
        <dbReference type="SMART" id="SM00482"/>
    </source>
</evidence>
<dbReference type="SUPFAM" id="SSF88723">
    <property type="entry name" value="PIN domain-like"/>
    <property type="match status" value="1"/>
</dbReference>
<dbReference type="Pfam" id="PF00476">
    <property type="entry name" value="DNA_pol_A"/>
    <property type="match status" value="1"/>
</dbReference>
<dbReference type="InterPro" id="IPR029060">
    <property type="entry name" value="PIN-like_dom_sf"/>
</dbReference>
<evidence type="ECO:0000313" key="19">
    <source>
        <dbReference type="Proteomes" id="UP000503297"/>
    </source>
</evidence>
<dbReference type="NCBIfam" id="TIGR00593">
    <property type="entry name" value="pola"/>
    <property type="match status" value="1"/>
</dbReference>
<dbReference type="InterPro" id="IPR012337">
    <property type="entry name" value="RNaseH-like_sf"/>
</dbReference>
<proteinExistence type="inferred from homology"/>
<dbReference type="InterPro" id="IPR018320">
    <property type="entry name" value="DNA_polymerase_1"/>
</dbReference>
<evidence type="ECO:0000256" key="5">
    <source>
        <dbReference type="ARBA" id="ARBA00022695"/>
    </source>
</evidence>
<keyword evidence="15" id="KW-0378">Hydrolase</keyword>
<dbReference type="EMBL" id="CP053716">
    <property type="protein sequence ID" value="QKF06699.1"/>
    <property type="molecule type" value="Genomic_DNA"/>
</dbReference>
<dbReference type="GO" id="GO:0003677">
    <property type="term" value="F:DNA binding"/>
    <property type="evidence" value="ECO:0007669"/>
    <property type="project" value="UniProtKB-UniRule"/>
</dbReference>
<dbReference type="FunFam" id="1.10.150.20:FF:000003">
    <property type="entry name" value="DNA polymerase I"/>
    <property type="match status" value="1"/>
</dbReference>
<dbReference type="AlphaFoldDB" id="A0A6M8J5D1"/>
<evidence type="ECO:0000256" key="2">
    <source>
        <dbReference type="ARBA" id="ARBA00012417"/>
    </source>
</evidence>
<evidence type="ECO:0000256" key="6">
    <source>
        <dbReference type="ARBA" id="ARBA00022705"/>
    </source>
</evidence>
<dbReference type="Gene3D" id="3.30.420.10">
    <property type="entry name" value="Ribonuclease H-like superfamily/Ribonuclease H"/>
    <property type="match status" value="1"/>
</dbReference>
<dbReference type="GO" id="GO:0006302">
    <property type="term" value="P:double-strand break repair"/>
    <property type="evidence" value="ECO:0007669"/>
    <property type="project" value="TreeGrafter"/>
</dbReference>
<dbReference type="InterPro" id="IPR020046">
    <property type="entry name" value="5-3_exonucl_a-hlix_arch_N"/>
</dbReference>
<evidence type="ECO:0000256" key="15">
    <source>
        <dbReference type="RuleBase" id="RU004460"/>
    </source>
</evidence>
<evidence type="ECO:0000256" key="9">
    <source>
        <dbReference type="ARBA" id="ARBA00022932"/>
    </source>
</evidence>
<gene>
    <name evidence="15 18" type="primary">polA</name>
    <name evidence="18" type="ORF">HLV38_00105</name>
</gene>
<dbReference type="Gene3D" id="1.10.150.20">
    <property type="entry name" value="5' to 3' exonuclease, C-terminal subdomain"/>
    <property type="match status" value="2"/>
</dbReference>
<evidence type="ECO:0000256" key="1">
    <source>
        <dbReference type="ARBA" id="ARBA00007705"/>
    </source>
</evidence>
<dbReference type="GO" id="GO:0006261">
    <property type="term" value="P:DNA-templated DNA replication"/>
    <property type="evidence" value="ECO:0007669"/>
    <property type="project" value="UniProtKB-UniRule"/>
</dbReference>
<dbReference type="InterPro" id="IPR002298">
    <property type="entry name" value="DNA_polymerase_A"/>
</dbReference>
<dbReference type="InterPro" id="IPR008918">
    <property type="entry name" value="HhH2"/>
</dbReference>
<comment type="similarity">
    <text evidence="1 15">Belongs to the DNA polymerase type-A family.</text>
</comment>
<comment type="catalytic activity">
    <reaction evidence="12 15">
        <text>DNA(n) + a 2'-deoxyribonucleoside 5'-triphosphate = DNA(n+1) + diphosphate</text>
        <dbReference type="Rhea" id="RHEA:22508"/>
        <dbReference type="Rhea" id="RHEA-COMP:17339"/>
        <dbReference type="Rhea" id="RHEA-COMP:17340"/>
        <dbReference type="ChEBI" id="CHEBI:33019"/>
        <dbReference type="ChEBI" id="CHEBI:61560"/>
        <dbReference type="ChEBI" id="CHEBI:173112"/>
        <dbReference type="EC" id="2.7.7.7"/>
    </reaction>
</comment>
<dbReference type="GO" id="GO:0008409">
    <property type="term" value="F:5'-3' exonuclease activity"/>
    <property type="evidence" value="ECO:0007669"/>
    <property type="project" value="UniProtKB-UniRule"/>
</dbReference>
<evidence type="ECO:0000256" key="7">
    <source>
        <dbReference type="ARBA" id="ARBA00022763"/>
    </source>
</evidence>
<dbReference type="SMART" id="SM00279">
    <property type="entry name" value="HhH2"/>
    <property type="match status" value="1"/>
</dbReference>
<evidence type="ECO:0000256" key="11">
    <source>
        <dbReference type="ARBA" id="ARBA00023204"/>
    </source>
</evidence>
<dbReference type="InterPro" id="IPR020045">
    <property type="entry name" value="DNA_polI_H3TH"/>
</dbReference>
<keyword evidence="8 15" id="KW-0540">Nuclease</keyword>
<dbReference type="FunFam" id="1.20.1060.10:FF:000001">
    <property type="entry name" value="DNA polymerase I"/>
    <property type="match status" value="1"/>
</dbReference>
<evidence type="ECO:0000256" key="8">
    <source>
        <dbReference type="ARBA" id="ARBA00022839"/>
    </source>
</evidence>
<dbReference type="KEGG" id="bwa:HLV38_00105"/>
<dbReference type="SUPFAM" id="SSF56672">
    <property type="entry name" value="DNA/RNA polymerases"/>
    <property type="match status" value="1"/>
</dbReference>
<feature type="domain" description="5'-3' exonuclease" evidence="16">
    <location>
        <begin position="3"/>
        <end position="262"/>
    </location>
</feature>
<sequence length="880" mass="95493">MTRKIAVIDGNSLMHRAFHAVPPHMTAADGTPTNAAFGFMSMLLKFVEEAGPDALVCAFDAGKPQFRIEALEQYKAQRPPMDDALRVQFPLVERLLEAMGIPVVKVRGWEGDDILGTVAARSEALGCDVLLVTGDKDAYQLVTERTHVVTTRKGVTDIVEYDAAEVEARYGVTPAQFPDFLGFMGDSSDNIPGVPSIGAKTAAKLLQRFGSMDGVYENLHELKGKQLENIRDNRDLAYLSRKIATIVCDLDFELDLEAVSFPSFDAAEVTRAFGELSFGTHLKRLMKLAGAEGAAVDSAAEALSFAEPVEGDEARALVERALEAGERLGTAIVVPAQQSLLPEPTVVAFATCDAVAVLEGDEGLETLARVVREGSFSAFDVKHAVQRVYPADSQAPALLSDEEVTGMRGFDLGLAAYLLNSSTSAYTMESLAADYLSGSLPAARDDRARTCLEAQVAARLVEPLRAALQHDGSLDVLDRIDQPLVSVLAVMERTGAAIDVARLERIGAEAQVEVDDLRARIIESAGEEFNVDSPKQLARILFEVLGLPHGKKTKAGYSTDANVLKQLTDAHPIASLVLHYREYAKIKSTYIDALPRIAAQSADGRIHSSFNQTVTTTGRLSSSDPNLQNIPVRSDFGRTIRSCFVGLRDGDLFMSADYSQIELRLLAHLSGDEHLVSAFRSGADFHAATAARVFGVAPEEVTPEMRSRAKAVNFGIVYGQQAFGLAQTLDIPLAEARSMIDRYFEAYPGVRAYLDRTVQDATECGYAETLFGRKRRIPELRVGRGPQRGFGERTAMNHPMQGTAADIIKLAMVRVQALLEEGGFRARLIVQVHDELDFSVPADEVERLATAVREAMEGVVELSVPLIADVTAARTWAEAH</sequence>
<comment type="function">
    <text evidence="15">In addition to polymerase activity, this DNA polymerase exhibits 5'-3' exonuclease activity.</text>
</comment>
<keyword evidence="10 15" id="KW-0238">DNA-binding</keyword>
<protein>
    <recommendedName>
        <fullName evidence="3 14">DNA polymerase I</fullName>
        <ecNumber evidence="2 14">2.7.7.7</ecNumber>
    </recommendedName>
</protein>
<keyword evidence="7 15" id="KW-0227">DNA damage</keyword>
<dbReference type="SMART" id="SM00475">
    <property type="entry name" value="53EXOc"/>
    <property type="match status" value="1"/>
</dbReference>
<reference evidence="19" key="1">
    <citation type="submission" date="2020-05" db="EMBL/GenBank/DDBJ databases">
        <title>Novel species in genus Nocardioides.</title>
        <authorList>
            <person name="Zhang G."/>
        </authorList>
    </citation>
    <scope>NUCLEOTIDE SEQUENCE [LARGE SCALE GENOMIC DNA]</scope>
    <source>
        <strain evidence="19">zg-1050</strain>
    </source>
</reference>